<feature type="domain" description="Alpha/beta hydrolase fold-3" evidence="3">
    <location>
        <begin position="123"/>
        <end position="342"/>
    </location>
</feature>
<dbReference type="GO" id="GO:0016787">
    <property type="term" value="F:hydrolase activity"/>
    <property type="evidence" value="ECO:0007669"/>
    <property type="project" value="UniProtKB-KW"/>
</dbReference>
<dbReference type="EMBL" id="SDAQ01000017">
    <property type="protein sequence ID" value="KAI3555564.1"/>
    <property type="molecule type" value="Genomic_DNA"/>
</dbReference>
<reference evidence="4" key="1">
    <citation type="submission" date="2019-01" db="EMBL/GenBank/DDBJ databases">
        <title>Colletotrichum abscissum LGMF1257.</title>
        <authorList>
            <person name="Baroncelli R."/>
        </authorList>
    </citation>
    <scope>NUCLEOTIDE SEQUENCE</scope>
    <source>
        <strain evidence="4">Ca142</strain>
    </source>
</reference>
<sequence>MSVSRPQLSLWEKRDLVFRLLFRAPIQLAWNFLYGIPFAIARGVSIRFFAFCAYYRFALGSMRAREIQFLIPPSIKTYAKWIAKKQKRHPELADKLQKKIESLPANDGSILWIGNRQKATKFVLFFHGGGYVVPLLPGHLDWCWNAYVTGGPGAHAEVAVAILQYTLVPEARYPTQLRQAIAAFNQLILSGIKPNDLLIGGDSAGGNLACSVVRHICHPCHLEIPALRLENRLAGVFLVSPWLSSKTTTPAFTENNYVDMLTTTCMSRATAELLHPRFPVRNKSDESDLAMAMPMDGDMAWVDEISAATKSLYITGGQQEAFRDDIRAFSEHVSCGNNDLDLLVELPEREAHDFILLEGQTGRVGDATCSEATSAPESSYPNPGLSSALNPGSYPSQNERSGRIREGIFCICPHHLLEEDDKFADAVAIVGEMPPDQPPLNCAYNRDDVVAGLTQYYSALTRLAYIPSSYVDFPPPGGWTDADLDIGALRALRRSEVVIDLLRHLPYARPMHDGPRPGPWNVAPQTKAVRYLRHMGHFSQWSDRGDAGLHELAALPTRDTGAAPMDLPPDVVCLTYGEYRSSSSRTKPYWWIIDCSRGILTPYEENLYTVGKVPRNKPWRCVRSYSVTDYFSQLVSSLGVQLFPVPPTEDDDAEILDPSALAKSSEPVDIYSAHGWGTGDLADFKHDECIVALQGWRRRVHEAEQRKIAQDVDDADDEDFEMDDSDDDEDAAHEGEAGDGLADAVADMEMDDLSAEAAALRADMSPEERAKFDCRQTQSHFEWIDEE</sequence>
<feature type="compositionally biased region" description="Acidic residues" evidence="2">
    <location>
        <begin position="711"/>
        <end position="731"/>
    </location>
</feature>
<feature type="compositionally biased region" description="Polar residues" evidence="2">
    <location>
        <begin position="370"/>
        <end position="399"/>
    </location>
</feature>
<dbReference type="Gene3D" id="3.40.50.1820">
    <property type="entry name" value="alpha/beta hydrolase"/>
    <property type="match status" value="1"/>
</dbReference>
<evidence type="ECO:0000313" key="5">
    <source>
        <dbReference type="Proteomes" id="UP001056436"/>
    </source>
</evidence>
<dbReference type="InterPro" id="IPR013094">
    <property type="entry name" value="AB_hydrolase_3"/>
</dbReference>
<evidence type="ECO:0000256" key="1">
    <source>
        <dbReference type="ARBA" id="ARBA00022801"/>
    </source>
</evidence>
<dbReference type="Pfam" id="PF07859">
    <property type="entry name" value="Abhydrolase_3"/>
    <property type="match status" value="1"/>
</dbReference>
<comment type="caution">
    <text evidence="4">The sequence shown here is derived from an EMBL/GenBank/DDBJ whole genome shotgun (WGS) entry which is preliminary data.</text>
</comment>
<gene>
    <name evidence="4" type="ORF">CABS02_04320</name>
</gene>
<dbReference type="OrthoDB" id="2152029at2759"/>
<keyword evidence="1" id="KW-0378">Hydrolase</keyword>
<dbReference type="AlphaFoldDB" id="A0A9P9XKP9"/>
<name>A0A9P9XKP9_9PEZI</name>
<evidence type="ECO:0000313" key="4">
    <source>
        <dbReference type="EMBL" id="KAI3555564.1"/>
    </source>
</evidence>
<dbReference type="PANTHER" id="PTHR48081">
    <property type="entry name" value="AB HYDROLASE SUPERFAMILY PROTEIN C4A8.06C"/>
    <property type="match status" value="1"/>
</dbReference>
<dbReference type="SUPFAM" id="SSF53474">
    <property type="entry name" value="alpha/beta-Hydrolases"/>
    <property type="match status" value="1"/>
</dbReference>
<accession>A0A9P9XKP9</accession>
<dbReference type="PANTHER" id="PTHR48081:SF31">
    <property type="entry name" value="STERYL ACETYL HYDROLASE MUG81-RELATED"/>
    <property type="match status" value="1"/>
</dbReference>
<dbReference type="InterPro" id="IPR050300">
    <property type="entry name" value="GDXG_lipolytic_enzyme"/>
</dbReference>
<keyword evidence="5" id="KW-1185">Reference proteome</keyword>
<feature type="region of interest" description="Disordered" evidence="2">
    <location>
        <begin position="704"/>
        <end position="750"/>
    </location>
</feature>
<protein>
    <recommendedName>
        <fullName evidence="3">Alpha/beta hydrolase fold-3 domain-containing protein</fullName>
    </recommendedName>
</protein>
<organism evidence="4 5">
    <name type="scientific">Colletotrichum abscissum</name>
    <dbReference type="NCBI Taxonomy" id="1671311"/>
    <lineage>
        <taxon>Eukaryota</taxon>
        <taxon>Fungi</taxon>
        <taxon>Dikarya</taxon>
        <taxon>Ascomycota</taxon>
        <taxon>Pezizomycotina</taxon>
        <taxon>Sordariomycetes</taxon>
        <taxon>Hypocreomycetidae</taxon>
        <taxon>Glomerellales</taxon>
        <taxon>Glomerellaceae</taxon>
        <taxon>Colletotrichum</taxon>
        <taxon>Colletotrichum acutatum species complex</taxon>
    </lineage>
</organism>
<evidence type="ECO:0000256" key="2">
    <source>
        <dbReference type="SAM" id="MobiDB-lite"/>
    </source>
</evidence>
<feature type="region of interest" description="Disordered" evidence="2">
    <location>
        <begin position="366"/>
        <end position="400"/>
    </location>
</feature>
<dbReference type="Proteomes" id="UP001056436">
    <property type="component" value="Unassembled WGS sequence"/>
</dbReference>
<evidence type="ECO:0000259" key="3">
    <source>
        <dbReference type="Pfam" id="PF07859"/>
    </source>
</evidence>
<proteinExistence type="predicted"/>
<dbReference type="InterPro" id="IPR029058">
    <property type="entry name" value="AB_hydrolase_fold"/>
</dbReference>